<dbReference type="EMBL" id="CP019082">
    <property type="protein sequence ID" value="APW59244.1"/>
    <property type="molecule type" value="Genomic_DNA"/>
</dbReference>
<organism evidence="1 2">
    <name type="scientific">Paludisphaera borealis</name>
    <dbReference type="NCBI Taxonomy" id="1387353"/>
    <lineage>
        <taxon>Bacteria</taxon>
        <taxon>Pseudomonadati</taxon>
        <taxon>Planctomycetota</taxon>
        <taxon>Planctomycetia</taxon>
        <taxon>Isosphaerales</taxon>
        <taxon>Isosphaeraceae</taxon>
        <taxon>Paludisphaera</taxon>
    </lineage>
</organism>
<gene>
    <name evidence="1" type="ORF">BSF38_00660</name>
</gene>
<evidence type="ECO:0000313" key="1">
    <source>
        <dbReference type="EMBL" id="APW59244.1"/>
    </source>
</evidence>
<dbReference type="Proteomes" id="UP000186309">
    <property type="component" value="Chromosome"/>
</dbReference>
<dbReference type="RefSeq" id="WP_145951953.1">
    <property type="nucleotide sequence ID" value="NZ_CP019082.1"/>
</dbReference>
<reference evidence="2" key="1">
    <citation type="submission" date="2016-12" db="EMBL/GenBank/DDBJ databases">
        <title>Comparative genomics of four Isosphaeraceae planctomycetes: a common pool of plasmids and glycoside hydrolase genes.</title>
        <authorList>
            <person name="Ivanova A."/>
        </authorList>
    </citation>
    <scope>NUCLEOTIDE SEQUENCE [LARGE SCALE GENOMIC DNA]</scope>
    <source>
        <strain evidence="2">PX4</strain>
    </source>
</reference>
<proteinExistence type="predicted"/>
<accession>A0A1U7CJX8</accession>
<sequence length="61" mass="7000">MATRETWFWDLTREPDRVSLRSCINTDEVCADFFDAISPGEIALGLTSTSKRHAKYVPHWA</sequence>
<evidence type="ECO:0000313" key="2">
    <source>
        <dbReference type="Proteomes" id="UP000186309"/>
    </source>
</evidence>
<dbReference type="KEGG" id="pbor:BSF38_00660"/>
<keyword evidence="2" id="KW-1185">Reference proteome</keyword>
<protein>
    <submittedName>
        <fullName evidence="1">Uncharacterized protein</fullName>
    </submittedName>
</protein>
<name>A0A1U7CJX8_9BACT</name>
<dbReference type="AlphaFoldDB" id="A0A1U7CJX8"/>